<dbReference type="GO" id="GO:0016887">
    <property type="term" value="F:ATP hydrolysis activity"/>
    <property type="evidence" value="ECO:0007669"/>
    <property type="project" value="InterPro"/>
</dbReference>
<dbReference type="EMBL" id="MHHR01000016">
    <property type="protein sequence ID" value="OGY34330.1"/>
    <property type="molecule type" value="Genomic_DNA"/>
</dbReference>
<dbReference type="InterPro" id="IPR027417">
    <property type="entry name" value="P-loop_NTPase"/>
</dbReference>
<dbReference type="InterPro" id="IPR003593">
    <property type="entry name" value="AAA+_ATPase"/>
</dbReference>
<dbReference type="Pfam" id="PF00005">
    <property type="entry name" value="ABC_tran"/>
    <property type="match status" value="1"/>
</dbReference>
<sequence length="251" mass="28373">MNMVFSIRGLQAGYGQKSVLHDVSIDIPPRSITAIIGPSGCGKSTFLRCLNRMNDLTPDFYVRGKVMHRDEDVYGQSVDVTHLRRRIGMVFQKPNPFPKSIFDNVAYGLRIHGMRDQKKITEKVHDSLVKAALWDEVKDHLAMPALRLSGGQQQRLCIARTIAVAPEVILFDEPCSALDPVSTRNIENLIVHLKKDYALIVVTHNLQQAHRIADYVGFFHMGRLVEFGAMKQVFEESTHQLTRDYVQGVFG</sequence>
<dbReference type="PROSITE" id="PS50893">
    <property type="entry name" value="ABC_TRANSPORTER_2"/>
    <property type="match status" value="1"/>
</dbReference>
<dbReference type="NCBIfam" id="TIGR00972">
    <property type="entry name" value="3a0107s01c2"/>
    <property type="match status" value="1"/>
</dbReference>
<evidence type="ECO:0000256" key="3">
    <source>
        <dbReference type="ARBA" id="ARBA00022840"/>
    </source>
</evidence>
<comment type="caution">
    <text evidence="5">The sequence shown here is derived from an EMBL/GenBank/DDBJ whole genome shotgun (WGS) entry which is preliminary data.</text>
</comment>
<accession>A0A1G1X429</accession>
<evidence type="ECO:0000313" key="5">
    <source>
        <dbReference type="EMBL" id="OGY34330.1"/>
    </source>
</evidence>
<organism evidence="5 6">
    <name type="scientific">Candidatus Andersenbacteria bacterium RIFCSPHIGHO2_12_FULL_45_11</name>
    <dbReference type="NCBI Taxonomy" id="1797281"/>
    <lineage>
        <taxon>Bacteria</taxon>
        <taxon>Candidatus Anderseniibacteriota</taxon>
    </lineage>
</organism>
<protein>
    <submittedName>
        <fullName evidence="5">Phosphate ABC transporter ATP-binding protein</fullName>
    </submittedName>
</protein>
<dbReference type="SUPFAM" id="SSF52540">
    <property type="entry name" value="P-loop containing nucleoside triphosphate hydrolases"/>
    <property type="match status" value="1"/>
</dbReference>
<keyword evidence="2" id="KW-0547">Nucleotide-binding</keyword>
<dbReference type="Proteomes" id="UP000177528">
    <property type="component" value="Unassembled WGS sequence"/>
</dbReference>
<dbReference type="SMART" id="SM00382">
    <property type="entry name" value="AAA"/>
    <property type="match status" value="1"/>
</dbReference>
<keyword evidence="1" id="KW-0813">Transport</keyword>
<dbReference type="PANTHER" id="PTHR43423:SF1">
    <property type="entry name" value="ABC TRANSPORTER I FAMILY MEMBER 17"/>
    <property type="match status" value="1"/>
</dbReference>
<evidence type="ECO:0000256" key="1">
    <source>
        <dbReference type="ARBA" id="ARBA00022448"/>
    </source>
</evidence>
<dbReference type="InterPro" id="IPR005670">
    <property type="entry name" value="PstB-like"/>
</dbReference>
<name>A0A1G1X429_9BACT</name>
<dbReference type="Gene3D" id="3.40.50.300">
    <property type="entry name" value="P-loop containing nucleotide triphosphate hydrolases"/>
    <property type="match status" value="1"/>
</dbReference>
<evidence type="ECO:0000259" key="4">
    <source>
        <dbReference type="PROSITE" id="PS50893"/>
    </source>
</evidence>
<dbReference type="GO" id="GO:0005524">
    <property type="term" value="F:ATP binding"/>
    <property type="evidence" value="ECO:0007669"/>
    <property type="project" value="UniProtKB-KW"/>
</dbReference>
<gene>
    <name evidence="5" type="ORF">A3D99_04670</name>
</gene>
<dbReference type="GO" id="GO:0016020">
    <property type="term" value="C:membrane"/>
    <property type="evidence" value="ECO:0007669"/>
    <property type="project" value="InterPro"/>
</dbReference>
<dbReference type="GO" id="GO:0005315">
    <property type="term" value="F:phosphate transmembrane transporter activity"/>
    <property type="evidence" value="ECO:0007669"/>
    <property type="project" value="InterPro"/>
</dbReference>
<dbReference type="InterPro" id="IPR003439">
    <property type="entry name" value="ABC_transporter-like_ATP-bd"/>
</dbReference>
<keyword evidence="3 5" id="KW-0067">ATP-binding</keyword>
<proteinExistence type="predicted"/>
<feature type="domain" description="ABC transporter" evidence="4">
    <location>
        <begin position="5"/>
        <end position="246"/>
    </location>
</feature>
<evidence type="ECO:0000313" key="6">
    <source>
        <dbReference type="Proteomes" id="UP000177528"/>
    </source>
</evidence>
<dbReference type="PROSITE" id="PS00211">
    <property type="entry name" value="ABC_TRANSPORTER_1"/>
    <property type="match status" value="1"/>
</dbReference>
<dbReference type="AlphaFoldDB" id="A0A1G1X429"/>
<dbReference type="InterPro" id="IPR017871">
    <property type="entry name" value="ABC_transporter-like_CS"/>
</dbReference>
<dbReference type="GO" id="GO:0035435">
    <property type="term" value="P:phosphate ion transmembrane transport"/>
    <property type="evidence" value="ECO:0007669"/>
    <property type="project" value="InterPro"/>
</dbReference>
<reference evidence="5 6" key="1">
    <citation type="journal article" date="2016" name="Nat. Commun.">
        <title>Thousands of microbial genomes shed light on interconnected biogeochemical processes in an aquifer system.</title>
        <authorList>
            <person name="Anantharaman K."/>
            <person name="Brown C.T."/>
            <person name="Hug L.A."/>
            <person name="Sharon I."/>
            <person name="Castelle C.J."/>
            <person name="Probst A.J."/>
            <person name="Thomas B.C."/>
            <person name="Singh A."/>
            <person name="Wilkins M.J."/>
            <person name="Karaoz U."/>
            <person name="Brodie E.L."/>
            <person name="Williams K.H."/>
            <person name="Hubbard S.S."/>
            <person name="Banfield J.F."/>
        </authorList>
    </citation>
    <scope>NUCLEOTIDE SEQUENCE [LARGE SCALE GENOMIC DNA]</scope>
</reference>
<dbReference type="CDD" id="cd03260">
    <property type="entry name" value="ABC_PstB_phosphate_transporter"/>
    <property type="match status" value="1"/>
</dbReference>
<dbReference type="PANTHER" id="PTHR43423">
    <property type="entry name" value="ABC TRANSPORTER I FAMILY MEMBER 17"/>
    <property type="match status" value="1"/>
</dbReference>
<evidence type="ECO:0000256" key="2">
    <source>
        <dbReference type="ARBA" id="ARBA00022741"/>
    </source>
</evidence>